<evidence type="ECO:0000313" key="2">
    <source>
        <dbReference type="EMBL" id="GBP66260.1"/>
    </source>
</evidence>
<dbReference type="OrthoDB" id="8056668at2759"/>
<dbReference type="Proteomes" id="UP000299102">
    <property type="component" value="Unassembled WGS sequence"/>
</dbReference>
<sequence>MGRREKASHVFPMPEGPSHASHAEESPTTAVVTEHTAVSVNNVNTMRAYLKIVPVELYGPEGGESNRAKGRRETLRVSSVGGNEITDENRGSFELKSKACFSKLETHDSSDHQKPEASSATRRARHRRSLLALDRYR</sequence>
<dbReference type="EMBL" id="BGZK01000953">
    <property type="protein sequence ID" value="GBP66260.1"/>
    <property type="molecule type" value="Genomic_DNA"/>
</dbReference>
<organism evidence="2 3">
    <name type="scientific">Eumeta variegata</name>
    <name type="common">Bagworm moth</name>
    <name type="synonym">Eumeta japonica</name>
    <dbReference type="NCBI Taxonomy" id="151549"/>
    <lineage>
        <taxon>Eukaryota</taxon>
        <taxon>Metazoa</taxon>
        <taxon>Ecdysozoa</taxon>
        <taxon>Arthropoda</taxon>
        <taxon>Hexapoda</taxon>
        <taxon>Insecta</taxon>
        <taxon>Pterygota</taxon>
        <taxon>Neoptera</taxon>
        <taxon>Endopterygota</taxon>
        <taxon>Lepidoptera</taxon>
        <taxon>Glossata</taxon>
        <taxon>Ditrysia</taxon>
        <taxon>Tineoidea</taxon>
        <taxon>Psychidae</taxon>
        <taxon>Oiketicinae</taxon>
        <taxon>Eumeta</taxon>
    </lineage>
</organism>
<dbReference type="AlphaFoldDB" id="A0A4C1XSX5"/>
<accession>A0A4C1XSX5</accession>
<comment type="caution">
    <text evidence="2">The sequence shown here is derived from an EMBL/GenBank/DDBJ whole genome shotgun (WGS) entry which is preliminary data.</text>
</comment>
<feature type="region of interest" description="Disordered" evidence="1">
    <location>
        <begin position="1"/>
        <end position="31"/>
    </location>
</feature>
<gene>
    <name evidence="2" type="ORF">EVAR_41055_1</name>
</gene>
<evidence type="ECO:0000256" key="1">
    <source>
        <dbReference type="SAM" id="MobiDB-lite"/>
    </source>
</evidence>
<feature type="compositionally biased region" description="Basic and acidic residues" evidence="1">
    <location>
        <begin position="104"/>
        <end position="115"/>
    </location>
</feature>
<protein>
    <submittedName>
        <fullName evidence="2">Uncharacterized protein</fullName>
    </submittedName>
</protein>
<keyword evidence="3" id="KW-1185">Reference proteome</keyword>
<reference evidence="2 3" key="1">
    <citation type="journal article" date="2019" name="Commun. Biol.">
        <title>The bagworm genome reveals a unique fibroin gene that provides high tensile strength.</title>
        <authorList>
            <person name="Kono N."/>
            <person name="Nakamura H."/>
            <person name="Ohtoshi R."/>
            <person name="Tomita M."/>
            <person name="Numata K."/>
            <person name="Arakawa K."/>
        </authorList>
    </citation>
    <scope>NUCLEOTIDE SEQUENCE [LARGE SCALE GENOMIC DNA]</scope>
</reference>
<evidence type="ECO:0000313" key="3">
    <source>
        <dbReference type="Proteomes" id="UP000299102"/>
    </source>
</evidence>
<feature type="region of interest" description="Disordered" evidence="1">
    <location>
        <begin position="104"/>
        <end position="137"/>
    </location>
</feature>
<proteinExistence type="predicted"/>
<name>A0A4C1XSX5_EUMVA</name>